<comment type="caution">
    <text evidence="3">The sequence shown here is derived from an EMBL/GenBank/DDBJ whole genome shotgun (WGS) entry which is preliminary data.</text>
</comment>
<proteinExistence type="predicted"/>
<gene>
    <name evidence="3" type="ORF">OTU49_015376</name>
</gene>
<dbReference type="AlphaFoldDB" id="A0AAW0YCR3"/>
<evidence type="ECO:0000313" key="3">
    <source>
        <dbReference type="EMBL" id="KAK8749472.1"/>
    </source>
</evidence>
<reference evidence="3 4" key="1">
    <citation type="journal article" date="2024" name="BMC Genomics">
        <title>Genome assembly of redclaw crayfish (Cherax quadricarinatus) provides insights into its immune adaptation and hypoxia tolerance.</title>
        <authorList>
            <person name="Liu Z."/>
            <person name="Zheng J."/>
            <person name="Li H."/>
            <person name="Fang K."/>
            <person name="Wang S."/>
            <person name="He J."/>
            <person name="Zhou D."/>
            <person name="Weng S."/>
            <person name="Chi M."/>
            <person name="Gu Z."/>
            <person name="He J."/>
            <person name="Li F."/>
            <person name="Wang M."/>
        </authorList>
    </citation>
    <scope>NUCLEOTIDE SEQUENCE [LARGE SCALE GENOMIC DNA]</scope>
    <source>
        <strain evidence="3">ZL_2023a</strain>
    </source>
</reference>
<keyword evidence="4" id="KW-1185">Reference proteome</keyword>
<dbReference type="Proteomes" id="UP001445076">
    <property type="component" value="Unassembled WGS sequence"/>
</dbReference>
<feature type="non-terminal residue" evidence="3">
    <location>
        <position position="1"/>
    </location>
</feature>
<evidence type="ECO:0000256" key="2">
    <source>
        <dbReference type="SAM" id="Phobius"/>
    </source>
</evidence>
<accession>A0AAW0YCR3</accession>
<feature type="region of interest" description="Disordered" evidence="1">
    <location>
        <begin position="85"/>
        <end position="106"/>
    </location>
</feature>
<feature type="transmembrane region" description="Helical" evidence="2">
    <location>
        <begin position="26"/>
        <end position="50"/>
    </location>
</feature>
<keyword evidence="2" id="KW-0812">Transmembrane</keyword>
<keyword evidence="2" id="KW-1133">Transmembrane helix</keyword>
<evidence type="ECO:0000313" key="4">
    <source>
        <dbReference type="Proteomes" id="UP001445076"/>
    </source>
</evidence>
<evidence type="ECO:0000256" key="1">
    <source>
        <dbReference type="SAM" id="MobiDB-lite"/>
    </source>
</evidence>
<feature type="transmembrane region" description="Helical" evidence="2">
    <location>
        <begin position="56"/>
        <end position="78"/>
    </location>
</feature>
<protein>
    <submittedName>
        <fullName evidence="3">Uncharacterized protein</fullName>
    </submittedName>
</protein>
<dbReference type="EMBL" id="JARKIK010000009">
    <property type="protein sequence ID" value="KAK8749472.1"/>
    <property type="molecule type" value="Genomic_DNA"/>
</dbReference>
<keyword evidence="2" id="KW-0472">Membrane</keyword>
<sequence length="106" mass="11708">DFLKFTFSTLMILGIKKNRAKLMLRLIVMIFGELLLSLLAGVVIVVLIAAVGTGRVALEVAGITGLVVFLETYFLIVFQAYYRQAQRGGGGSRGRRQTTRLLEEES</sequence>
<name>A0AAW0YCR3_CHEQU</name>
<organism evidence="3 4">
    <name type="scientific">Cherax quadricarinatus</name>
    <name type="common">Australian red claw crayfish</name>
    <dbReference type="NCBI Taxonomy" id="27406"/>
    <lineage>
        <taxon>Eukaryota</taxon>
        <taxon>Metazoa</taxon>
        <taxon>Ecdysozoa</taxon>
        <taxon>Arthropoda</taxon>
        <taxon>Crustacea</taxon>
        <taxon>Multicrustacea</taxon>
        <taxon>Malacostraca</taxon>
        <taxon>Eumalacostraca</taxon>
        <taxon>Eucarida</taxon>
        <taxon>Decapoda</taxon>
        <taxon>Pleocyemata</taxon>
        <taxon>Astacidea</taxon>
        <taxon>Parastacoidea</taxon>
        <taxon>Parastacidae</taxon>
        <taxon>Cherax</taxon>
    </lineage>
</organism>